<dbReference type="InterPro" id="IPR035897">
    <property type="entry name" value="Toll_tir_struct_dom_sf"/>
</dbReference>
<dbReference type="SUPFAM" id="SSF52200">
    <property type="entry name" value="Toll/Interleukin receptor TIR domain"/>
    <property type="match status" value="1"/>
</dbReference>
<keyword evidence="10 13" id="KW-0472">Membrane</keyword>
<evidence type="ECO:0000313" key="16">
    <source>
        <dbReference type="EMBL" id="OXA57397.1"/>
    </source>
</evidence>
<evidence type="ECO:0000256" key="7">
    <source>
        <dbReference type="ARBA" id="ARBA00022737"/>
    </source>
</evidence>
<evidence type="ECO:0000256" key="8">
    <source>
        <dbReference type="ARBA" id="ARBA00022859"/>
    </source>
</evidence>
<dbReference type="PROSITE" id="PS51450">
    <property type="entry name" value="LRR"/>
    <property type="match status" value="3"/>
</dbReference>
<evidence type="ECO:0000256" key="11">
    <source>
        <dbReference type="ARBA" id="ARBA00023170"/>
    </source>
</evidence>
<dbReference type="GO" id="GO:0045087">
    <property type="term" value="P:innate immune response"/>
    <property type="evidence" value="ECO:0007669"/>
    <property type="project" value="UniProtKB-KW"/>
</dbReference>
<proteinExistence type="inferred from homology"/>
<dbReference type="GO" id="GO:0038023">
    <property type="term" value="F:signaling receptor activity"/>
    <property type="evidence" value="ECO:0007669"/>
    <property type="project" value="TreeGrafter"/>
</dbReference>
<comment type="caution">
    <text evidence="16">The sequence shown here is derived from an EMBL/GenBank/DDBJ whole genome shotgun (WGS) entry which is preliminary data.</text>
</comment>
<keyword evidence="9 13" id="KW-1133">Transmembrane helix</keyword>
<dbReference type="STRING" id="158441.A0A226EJV0"/>
<dbReference type="Pfam" id="PF01582">
    <property type="entry name" value="TIR"/>
    <property type="match status" value="1"/>
</dbReference>
<dbReference type="Gene3D" id="3.40.50.10140">
    <property type="entry name" value="Toll/interleukin-1 receptor homology (TIR) domain"/>
    <property type="match status" value="1"/>
</dbReference>
<organism evidence="16 17">
    <name type="scientific">Folsomia candida</name>
    <name type="common">Springtail</name>
    <dbReference type="NCBI Taxonomy" id="158441"/>
    <lineage>
        <taxon>Eukaryota</taxon>
        <taxon>Metazoa</taxon>
        <taxon>Ecdysozoa</taxon>
        <taxon>Arthropoda</taxon>
        <taxon>Hexapoda</taxon>
        <taxon>Collembola</taxon>
        <taxon>Entomobryomorpha</taxon>
        <taxon>Isotomoidea</taxon>
        <taxon>Isotomidae</taxon>
        <taxon>Proisotominae</taxon>
        <taxon>Folsomia</taxon>
    </lineage>
</organism>
<dbReference type="InterPro" id="IPR000157">
    <property type="entry name" value="TIR_dom"/>
</dbReference>
<comment type="subcellular location">
    <subcellularLocation>
        <location evidence="1">Membrane</location>
        <topology evidence="1">Single-pass type I membrane protein</topology>
    </subcellularLocation>
</comment>
<keyword evidence="4" id="KW-0433">Leucine-rich repeat</keyword>
<dbReference type="SUPFAM" id="SSF52058">
    <property type="entry name" value="L domain-like"/>
    <property type="match status" value="1"/>
</dbReference>
<keyword evidence="7" id="KW-0677">Repeat</keyword>
<dbReference type="GO" id="GO:0007165">
    <property type="term" value="P:signal transduction"/>
    <property type="evidence" value="ECO:0007669"/>
    <property type="project" value="InterPro"/>
</dbReference>
<protein>
    <submittedName>
        <fullName evidence="16">Toll-like receptor 13</fullName>
    </submittedName>
</protein>
<dbReference type="InterPro" id="IPR003591">
    <property type="entry name" value="Leu-rich_rpt_typical-subtyp"/>
</dbReference>
<evidence type="ECO:0000256" key="9">
    <source>
        <dbReference type="ARBA" id="ARBA00022989"/>
    </source>
</evidence>
<reference evidence="16 17" key="1">
    <citation type="submission" date="2015-12" db="EMBL/GenBank/DDBJ databases">
        <title>The genome of Folsomia candida.</title>
        <authorList>
            <person name="Faddeeva A."/>
            <person name="Derks M.F."/>
            <person name="Anvar Y."/>
            <person name="Smit S."/>
            <person name="Van Straalen N."/>
            <person name="Roelofs D."/>
        </authorList>
    </citation>
    <scope>NUCLEOTIDE SEQUENCE [LARGE SCALE GENOMIC DNA]</scope>
    <source>
        <strain evidence="16 17">VU population</strain>
        <tissue evidence="16">Whole body</tissue>
    </source>
</reference>
<evidence type="ECO:0000256" key="14">
    <source>
        <dbReference type="SAM" id="SignalP"/>
    </source>
</evidence>
<keyword evidence="6 14" id="KW-0732">Signal</keyword>
<evidence type="ECO:0000256" key="5">
    <source>
        <dbReference type="ARBA" id="ARBA00022692"/>
    </source>
</evidence>
<keyword evidence="12" id="KW-0325">Glycoprotein</keyword>
<evidence type="ECO:0000256" key="12">
    <source>
        <dbReference type="ARBA" id="ARBA00023180"/>
    </source>
</evidence>
<sequence length="1003" mass="114144">MKCNCVRALVSLVCIHLCAISGARHVDFEPSNKAKNLEEHLQVGDWLSLSTGLISQYGLDYRNTLRECERYKEPGHEDELDALVEQRTAYLLTAPTLTQSPPELSESDNDVTEECSMLYGTRDVEEDKATSGESEDSRIINDGFAPVGCYFDQITKRRLICNDYQMREIPRLPTALDRLYLTGTKISGVSRADFGDISIGNIQMVQNGISDLAPGAFSNVKNIFTLEIMDSLLTHLSFDICIGLTELISLHLDGNRISLKSYENCPIKTDVADIPTALPSLKFLSLKRNPLQIIPEQLWASLRETNLTMLDMSYCVLESIHPESFKFLKSLKTLYLNGNPRLMPKLASAFKGLRTTPLAVLQLRDNSLHRFPTDAISNVAENLETLDLSSNPISYLSNSDLPPNLTKLKILTLSNCNMIDIQDGALDLMPNLVQLWLNGNFLTKVPQMTNLTKLTHLYLNDNTLLPNAKEDENGGVQRRFIITDTDFANLPSLRELYLSNTKVKKFSKHAFSKLVKLDTLSMHNTELEGIEDQTFTGLESLKWLGLNNNPQLTSISPLTSFTFYGLHNLQYLYMANCRINFRKLPTDYEPPTEQSWKPDEVRPFLYLLDLRKLILSNNSIVYIYPQLFETNLNITELHLDGNDLQSWIKPILPTNYAKNRALNAGENLTAGLFETKFVISFNKFIFITEAMLEDIISFQPHQVDLSSNVFMCDKQACKARDLIIDDDNDAEIFAYRVTWVKMESYRCLNPTSDDLVPLVNVTDETCISFGKNVQPVDEPPPGESSHNWTTITIVSTVSFACVIAIVAVGYKQRDQIRYLLFRAQLNISVPRKAKTSLGDLIQYDYDIFISYHNEDRSFIQDKFLPEVEDPSFRRVGTDSDGIKSPGFRVCLHERDFEAGMPITENILDAVDRSKKVVIVVSKKYLESQWCTFEMNLAYHRLVESRRKSFVVIILEVIPPNLRTKVLNYLMRTKTYLEWPGVNGSQQDLQRFWTRLRTSFLATE</sequence>
<keyword evidence="3" id="KW-0399">Innate immunity</keyword>
<comment type="similarity">
    <text evidence="2">Belongs to the Toll-like receptor family.</text>
</comment>
<evidence type="ECO:0000256" key="6">
    <source>
        <dbReference type="ARBA" id="ARBA00022729"/>
    </source>
</evidence>
<evidence type="ECO:0000256" key="1">
    <source>
        <dbReference type="ARBA" id="ARBA00004479"/>
    </source>
</evidence>
<dbReference type="AlphaFoldDB" id="A0A226EJV0"/>
<name>A0A226EJV0_FOLCA</name>
<keyword evidence="5 13" id="KW-0812">Transmembrane</keyword>
<dbReference type="Proteomes" id="UP000198287">
    <property type="component" value="Unassembled WGS sequence"/>
</dbReference>
<dbReference type="PANTHER" id="PTHR24365">
    <property type="entry name" value="TOLL-LIKE RECEPTOR"/>
    <property type="match status" value="1"/>
</dbReference>
<dbReference type="PANTHER" id="PTHR24365:SF530">
    <property type="entry name" value="MSTPROX-RELATED"/>
    <property type="match status" value="1"/>
</dbReference>
<evidence type="ECO:0000256" key="10">
    <source>
        <dbReference type="ARBA" id="ARBA00023136"/>
    </source>
</evidence>
<evidence type="ECO:0000256" key="2">
    <source>
        <dbReference type="ARBA" id="ARBA00009634"/>
    </source>
</evidence>
<dbReference type="Gene3D" id="3.80.10.10">
    <property type="entry name" value="Ribonuclease Inhibitor"/>
    <property type="match status" value="5"/>
</dbReference>
<evidence type="ECO:0000256" key="4">
    <source>
        <dbReference type="ARBA" id="ARBA00022614"/>
    </source>
</evidence>
<evidence type="ECO:0000313" key="17">
    <source>
        <dbReference type="Proteomes" id="UP000198287"/>
    </source>
</evidence>
<keyword evidence="11 16" id="KW-0675">Receptor</keyword>
<dbReference type="InterPro" id="IPR032675">
    <property type="entry name" value="LRR_dom_sf"/>
</dbReference>
<evidence type="ECO:0000256" key="13">
    <source>
        <dbReference type="SAM" id="Phobius"/>
    </source>
</evidence>
<dbReference type="InterPro" id="IPR001611">
    <property type="entry name" value="Leu-rich_rpt"/>
</dbReference>
<accession>A0A226EJV0</accession>
<dbReference type="EMBL" id="LNIX01000003">
    <property type="protein sequence ID" value="OXA57397.1"/>
    <property type="molecule type" value="Genomic_DNA"/>
</dbReference>
<dbReference type="GO" id="GO:0005886">
    <property type="term" value="C:plasma membrane"/>
    <property type="evidence" value="ECO:0007669"/>
    <property type="project" value="TreeGrafter"/>
</dbReference>
<evidence type="ECO:0000256" key="3">
    <source>
        <dbReference type="ARBA" id="ARBA00022588"/>
    </source>
</evidence>
<dbReference type="OMA" id="ANCRINF"/>
<dbReference type="SUPFAM" id="SSF52047">
    <property type="entry name" value="RNI-like"/>
    <property type="match status" value="1"/>
</dbReference>
<dbReference type="FunFam" id="3.40.50.10140:FF:000001">
    <property type="entry name" value="Toll-like receptor 2"/>
    <property type="match status" value="1"/>
</dbReference>
<feature type="domain" description="TIR" evidence="15">
    <location>
        <begin position="843"/>
        <end position="999"/>
    </location>
</feature>
<evidence type="ECO:0000259" key="15">
    <source>
        <dbReference type="PROSITE" id="PS50104"/>
    </source>
</evidence>
<keyword evidence="17" id="KW-1185">Reference proteome</keyword>
<dbReference type="SMART" id="SM00369">
    <property type="entry name" value="LRR_TYP"/>
    <property type="match status" value="11"/>
</dbReference>
<dbReference type="PROSITE" id="PS50104">
    <property type="entry name" value="TIR"/>
    <property type="match status" value="1"/>
</dbReference>
<feature type="signal peptide" evidence="14">
    <location>
        <begin position="1"/>
        <end position="23"/>
    </location>
</feature>
<dbReference type="OrthoDB" id="6160824at2759"/>
<dbReference type="Pfam" id="PF00560">
    <property type="entry name" value="LRR_1"/>
    <property type="match status" value="1"/>
</dbReference>
<gene>
    <name evidence="16" type="ORF">Fcan01_06391</name>
</gene>
<feature type="transmembrane region" description="Helical" evidence="13">
    <location>
        <begin position="788"/>
        <end position="810"/>
    </location>
</feature>
<feature type="chain" id="PRO_5012059001" evidence="14">
    <location>
        <begin position="24"/>
        <end position="1003"/>
    </location>
</feature>
<dbReference type="Pfam" id="PF13855">
    <property type="entry name" value="LRR_8"/>
    <property type="match status" value="2"/>
</dbReference>
<keyword evidence="8" id="KW-0391">Immunity</keyword>
<dbReference type="SMART" id="SM00255">
    <property type="entry name" value="TIR"/>
    <property type="match status" value="1"/>
</dbReference>